<accession>A0AAV6INZ4</accession>
<feature type="signal peptide" evidence="5">
    <location>
        <begin position="1"/>
        <end position="25"/>
    </location>
</feature>
<dbReference type="Pfam" id="PF04043">
    <property type="entry name" value="PMEI"/>
    <property type="match status" value="1"/>
</dbReference>
<feature type="chain" id="PRO_5043764572" description="Pectinesterase inhibitor domain-containing protein" evidence="5">
    <location>
        <begin position="26"/>
        <end position="181"/>
    </location>
</feature>
<comment type="caution">
    <text evidence="7">The sequence shown here is derived from an EMBL/GenBank/DDBJ whole genome shotgun (WGS) entry which is preliminary data.</text>
</comment>
<dbReference type="PANTHER" id="PTHR35357">
    <property type="entry name" value="OS02G0537100 PROTEIN"/>
    <property type="match status" value="1"/>
</dbReference>
<evidence type="ECO:0000256" key="3">
    <source>
        <dbReference type="ARBA" id="ARBA00023180"/>
    </source>
</evidence>
<dbReference type="PANTHER" id="PTHR35357:SF8">
    <property type="entry name" value="OS01G0111000 PROTEIN"/>
    <property type="match status" value="1"/>
</dbReference>
<dbReference type="CDD" id="cd14859">
    <property type="entry name" value="PMEI_like"/>
    <property type="match status" value="1"/>
</dbReference>
<dbReference type="Proteomes" id="UP000823749">
    <property type="component" value="Chromosome 10"/>
</dbReference>
<dbReference type="EMBL" id="JACTNZ010000010">
    <property type="protein sequence ID" value="KAG5529089.1"/>
    <property type="molecule type" value="Genomic_DNA"/>
</dbReference>
<organism evidence="7 8">
    <name type="scientific">Rhododendron griersonianum</name>
    <dbReference type="NCBI Taxonomy" id="479676"/>
    <lineage>
        <taxon>Eukaryota</taxon>
        <taxon>Viridiplantae</taxon>
        <taxon>Streptophyta</taxon>
        <taxon>Embryophyta</taxon>
        <taxon>Tracheophyta</taxon>
        <taxon>Spermatophyta</taxon>
        <taxon>Magnoliopsida</taxon>
        <taxon>eudicotyledons</taxon>
        <taxon>Gunneridae</taxon>
        <taxon>Pentapetalae</taxon>
        <taxon>asterids</taxon>
        <taxon>Ericales</taxon>
        <taxon>Ericaceae</taxon>
        <taxon>Ericoideae</taxon>
        <taxon>Rhodoreae</taxon>
        <taxon>Rhododendron</taxon>
    </lineage>
</organism>
<evidence type="ECO:0000313" key="8">
    <source>
        <dbReference type="Proteomes" id="UP000823749"/>
    </source>
</evidence>
<dbReference type="FunFam" id="1.20.140.40:FF:000011">
    <property type="entry name" value="Cell wall / vacuolar inhibitor of fructosidase 2"/>
    <property type="match status" value="1"/>
</dbReference>
<evidence type="ECO:0000256" key="5">
    <source>
        <dbReference type="SAM" id="SignalP"/>
    </source>
</evidence>
<evidence type="ECO:0000313" key="7">
    <source>
        <dbReference type="EMBL" id="KAG5529089.1"/>
    </source>
</evidence>
<protein>
    <recommendedName>
        <fullName evidence="6">Pectinesterase inhibitor domain-containing protein</fullName>
    </recommendedName>
</protein>
<sequence>MTSSSFLLLFLLSIALHFYQPIVLANGDTDLIQKTCKSTKYYDLCLSSLKSDPTSPKADTKGLATIMVGVGIANATATASYLSSQVLRIGTDTSMRKVMKECADKYSYAVNALQSSIQDLNTETYDYAYMHVMAAADYPNACHNGFKRYAGLAYPPELVGREDGLKHICDVVLSIINLLGW</sequence>
<dbReference type="InterPro" id="IPR006501">
    <property type="entry name" value="Pectinesterase_inhib_dom"/>
</dbReference>
<dbReference type="InterPro" id="IPR035513">
    <property type="entry name" value="Invertase/methylesterase_inhib"/>
</dbReference>
<keyword evidence="3" id="KW-0325">Glycoprotein</keyword>
<keyword evidence="2" id="KW-1015">Disulfide bond</keyword>
<reference evidence="7" key="1">
    <citation type="submission" date="2020-08" db="EMBL/GenBank/DDBJ databases">
        <title>Plant Genome Project.</title>
        <authorList>
            <person name="Zhang R.-G."/>
        </authorList>
    </citation>
    <scope>NUCLEOTIDE SEQUENCE</scope>
    <source>
        <strain evidence="7">WSP0</strain>
        <tissue evidence="7">Leaf</tissue>
    </source>
</reference>
<dbReference type="NCBIfam" id="TIGR01614">
    <property type="entry name" value="PME_inhib"/>
    <property type="match status" value="1"/>
</dbReference>
<evidence type="ECO:0000256" key="4">
    <source>
        <dbReference type="ARBA" id="ARBA00038471"/>
    </source>
</evidence>
<dbReference type="Gene3D" id="1.20.140.40">
    <property type="entry name" value="Invertase/pectin methylesterase inhibitor family protein"/>
    <property type="match status" value="1"/>
</dbReference>
<evidence type="ECO:0000256" key="1">
    <source>
        <dbReference type="ARBA" id="ARBA00022729"/>
    </source>
</evidence>
<gene>
    <name evidence="7" type="ORF">RHGRI_029678</name>
</gene>
<dbReference type="SMART" id="SM00856">
    <property type="entry name" value="PMEI"/>
    <property type="match status" value="1"/>
</dbReference>
<dbReference type="SUPFAM" id="SSF101148">
    <property type="entry name" value="Plant invertase/pectin methylesterase inhibitor"/>
    <property type="match status" value="1"/>
</dbReference>
<evidence type="ECO:0000256" key="2">
    <source>
        <dbReference type="ARBA" id="ARBA00023157"/>
    </source>
</evidence>
<proteinExistence type="inferred from homology"/>
<keyword evidence="1 5" id="KW-0732">Signal</keyword>
<dbReference type="AlphaFoldDB" id="A0AAV6INZ4"/>
<dbReference type="GO" id="GO:0004857">
    <property type="term" value="F:enzyme inhibitor activity"/>
    <property type="evidence" value="ECO:0007669"/>
    <property type="project" value="InterPro"/>
</dbReference>
<evidence type="ECO:0000259" key="6">
    <source>
        <dbReference type="SMART" id="SM00856"/>
    </source>
</evidence>
<feature type="domain" description="Pectinesterase inhibitor" evidence="6">
    <location>
        <begin position="27"/>
        <end position="175"/>
    </location>
</feature>
<comment type="similarity">
    <text evidence="4">Belongs to the PMEI family.</text>
</comment>
<name>A0AAV6INZ4_9ERIC</name>
<keyword evidence="8" id="KW-1185">Reference proteome</keyword>